<evidence type="ECO:0000256" key="3">
    <source>
        <dbReference type="ARBA" id="ARBA00022722"/>
    </source>
</evidence>
<sequence length="395" mass="43488">MNPLRKLTCFSISSLLLVSTTALAGYGGREIKVMTQNQYIGADLALLLAAPQNQFNDVLVSVLKKANANRFHDRAQRLATQIAKERPDVVALQEVWRLDCKDLATPKAGKGCKDPLIAGAFIDQLQETLSALKTKGIKYKVVARVKNLDVSLVKIGNLPAGIPFTVNTFPALLNTIDRDVILVRSDLQAQAVNLKPVCPTKISFEGCHYQWVVNALFPGAPSGLLPIERGFVIADVKVGSRSYRIVNTHLEVRDPTPDPATRIFQAKQAEELITTLKNTTPLGKTLLVLGDMNSSPDDREIPGIIAPYWQFVEAGYIDTWTLTPHSTPGYTCCQAEDLLNKSSKLYERIDHIFSKQDTWVENIHLVGNRQADKTLPPGARLWPSDHAGVGGELNF</sequence>
<dbReference type="GO" id="GO:0004518">
    <property type="term" value="F:nuclease activity"/>
    <property type="evidence" value="ECO:0007669"/>
    <property type="project" value="UniProtKB-KW"/>
</dbReference>
<name>A0A1R4H8E6_9GAMM</name>
<dbReference type="RefSeq" id="WP_087143403.1">
    <property type="nucleotide sequence ID" value="NZ_FUKI01000103.1"/>
</dbReference>
<evidence type="ECO:0000256" key="8">
    <source>
        <dbReference type="ARBA" id="ARBA00023204"/>
    </source>
</evidence>
<dbReference type="GO" id="GO:0006302">
    <property type="term" value="P:double-strand break repair"/>
    <property type="evidence" value="ECO:0007669"/>
    <property type="project" value="TreeGrafter"/>
</dbReference>
<dbReference type="GO" id="GO:0003697">
    <property type="term" value="F:single-stranded DNA binding"/>
    <property type="evidence" value="ECO:0007669"/>
    <property type="project" value="TreeGrafter"/>
</dbReference>
<dbReference type="GO" id="GO:0005737">
    <property type="term" value="C:cytoplasm"/>
    <property type="evidence" value="ECO:0007669"/>
    <property type="project" value="TreeGrafter"/>
</dbReference>
<keyword evidence="4" id="KW-0479">Metal-binding</keyword>
<dbReference type="Proteomes" id="UP000195667">
    <property type="component" value="Unassembled WGS sequence"/>
</dbReference>
<dbReference type="OrthoDB" id="9787701at2"/>
<feature type="signal peptide" evidence="9">
    <location>
        <begin position="1"/>
        <end position="24"/>
    </location>
</feature>
<evidence type="ECO:0000256" key="7">
    <source>
        <dbReference type="ARBA" id="ARBA00022842"/>
    </source>
</evidence>
<dbReference type="Pfam" id="PF03372">
    <property type="entry name" value="Exo_endo_phos"/>
    <property type="match status" value="1"/>
</dbReference>
<evidence type="ECO:0000313" key="12">
    <source>
        <dbReference type="Proteomes" id="UP000195667"/>
    </source>
</evidence>
<comment type="cofactor">
    <cofactor evidence="1">
        <name>Mn(2+)</name>
        <dbReference type="ChEBI" id="CHEBI:29035"/>
    </cofactor>
</comment>
<protein>
    <recommendedName>
        <fullName evidence="10">Endonuclease/exonuclease/phosphatase domain-containing protein</fullName>
    </recommendedName>
</protein>
<evidence type="ECO:0000313" key="11">
    <source>
        <dbReference type="EMBL" id="SJM92456.1"/>
    </source>
</evidence>
<gene>
    <name evidence="11" type="ORF">CRENPOLYSF1_290013</name>
</gene>
<keyword evidence="8" id="KW-0234">DNA repair</keyword>
<feature type="chain" id="PRO_5010258210" description="Endonuclease/exonuclease/phosphatase domain-containing protein" evidence="9">
    <location>
        <begin position="25"/>
        <end position="395"/>
    </location>
</feature>
<reference evidence="12" key="1">
    <citation type="submission" date="2017-02" db="EMBL/GenBank/DDBJ databases">
        <authorList>
            <person name="Daims H."/>
        </authorList>
    </citation>
    <scope>NUCLEOTIDE SEQUENCE [LARGE SCALE GENOMIC DNA]</scope>
</reference>
<evidence type="ECO:0000256" key="9">
    <source>
        <dbReference type="SAM" id="SignalP"/>
    </source>
</evidence>
<evidence type="ECO:0000256" key="5">
    <source>
        <dbReference type="ARBA" id="ARBA00022763"/>
    </source>
</evidence>
<comment type="cofactor">
    <cofactor evidence="2">
        <name>Mg(2+)</name>
        <dbReference type="ChEBI" id="CHEBI:18420"/>
    </cofactor>
</comment>
<dbReference type="InterPro" id="IPR051547">
    <property type="entry name" value="TDP2-like"/>
</dbReference>
<evidence type="ECO:0000256" key="2">
    <source>
        <dbReference type="ARBA" id="ARBA00001946"/>
    </source>
</evidence>
<dbReference type="Gene3D" id="3.60.10.10">
    <property type="entry name" value="Endonuclease/exonuclease/phosphatase"/>
    <property type="match status" value="2"/>
</dbReference>
<dbReference type="GO" id="GO:0046872">
    <property type="term" value="F:metal ion binding"/>
    <property type="evidence" value="ECO:0007669"/>
    <property type="project" value="UniProtKB-KW"/>
</dbReference>
<accession>A0A1R4H8E6</accession>
<feature type="domain" description="Endonuclease/exonuclease/phosphatase" evidence="10">
    <location>
        <begin position="66"/>
        <end position="386"/>
    </location>
</feature>
<dbReference type="EMBL" id="FUKI01000103">
    <property type="protein sequence ID" value="SJM92456.1"/>
    <property type="molecule type" value="Genomic_DNA"/>
</dbReference>
<dbReference type="AlphaFoldDB" id="A0A1R4H8E6"/>
<dbReference type="PANTHER" id="PTHR15822:SF4">
    <property type="entry name" value="TYROSYL-DNA PHOSPHODIESTERASE 2"/>
    <property type="match status" value="1"/>
</dbReference>
<dbReference type="PANTHER" id="PTHR15822">
    <property type="entry name" value="TRAF AND TNF RECEPTOR-ASSOCIATED PROTEIN"/>
    <property type="match status" value="1"/>
</dbReference>
<keyword evidence="5" id="KW-0227">DNA damage</keyword>
<keyword evidence="9" id="KW-0732">Signal</keyword>
<dbReference type="SUPFAM" id="SSF56219">
    <property type="entry name" value="DNase I-like"/>
    <property type="match status" value="1"/>
</dbReference>
<proteinExistence type="predicted"/>
<keyword evidence="7" id="KW-0460">Magnesium</keyword>
<keyword evidence="6" id="KW-0378">Hydrolase</keyword>
<evidence type="ECO:0000259" key="10">
    <source>
        <dbReference type="Pfam" id="PF03372"/>
    </source>
</evidence>
<evidence type="ECO:0000256" key="6">
    <source>
        <dbReference type="ARBA" id="ARBA00022801"/>
    </source>
</evidence>
<organism evidence="11 12">
    <name type="scientific">Crenothrix polyspora</name>
    <dbReference type="NCBI Taxonomy" id="360316"/>
    <lineage>
        <taxon>Bacteria</taxon>
        <taxon>Pseudomonadati</taxon>
        <taxon>Pseudomonadota</taxon>
        <taxon>Gammaproteobacteria</taxon>
        <taxon>Methylococcales</taxon>
        <taxon>Crenotrichaceae</taxon>
        <taxon>Crenothrix</taxon>
    </lineage>
</organism>
<evidence type="ECO:0000256" key="1">
    <source>
        <dbReference type="ARBA" id="ARBA00001936"/>
    </source>
</evidence>
<evidence type="ECO:0000256" key="4">
    <source>
        <dbReference type="ARBA" id="ARBA00022723"/>
    </source>
</evidence>
<dbReference type="InterPro" id="IPR005135">
    <property type="entry name" value="Endo/exonuclease/phosphatase"/>
</dbReference>
<keyword evidence="12" id="KW-1185">Reference proteome</keyword>
<keyword evidence="3" id="KW-0540">Nuclease</keyword>
<dbReference type="InterPro" id="IPR036691">
    <property type="entry name" value="Endo/exonu/phosph_ase_sf"/>
</dbReference>
<dbReference type="GO" id="GO:0070260">
    <property type="term" value="F:5'-tyrosyl-DNA phosphodiesterase activity"/>
    <property type="evidence" value="ECO:0007669"/>
    <property type="project" value="TreeGrafter"/>
</dbReference>